<dbReference type="Proteomes" id="UP001141253">
    <property type="component" value="Chromosome 18"/>
</dbReference>
<dbReference type="Gene3D" id="3.40.220.10">
    <property type="entry name" value="Leucine Aminopeptidase, subunit E, domain 1"/>
    <property type="match status" value="1"/>
</dbReference>
<evidence type="ECO:0000259" key="1">
    <source>
        <dbReference type="Pfam" id="PF02789"/>
    </source>
</evidence>
<reference evidence="2" key="1">
    <citation type="submission" date="2022-10" db="EMBL/GenBank/DDBJ databases">
        <authorList>
            <person name="Hyden B.L."/>
            <person name="Feng K."/>
            <person name="Yates T."/>
            <person name="Jawdy S."/>
            <person name="Smart L.B."/>
            <person name="Muchero W."/>
        </authorList>
    </citation>
    <scope>NUCLEOTIDE SEQUENCE</scope>
    <source>
        <tissue evidence="2">Shoot tip</tissue>
    </source>
</reference>
<organism evidence="2 3">
    <name type="scientific">Salix suchowensis</name>
    <dbReference type="NCBI Taxonomy" id="1278906"/>
    <lineage>
        <taxon>Eukaryota</taxon>
        <taxon>Viridiplantae</taxon>
        <taxon>Streptophyta</taxon>
        <taxon>Embryophyta</taxon>
        <taxon>Tracheophyta</taxon>
        <taxon>Spermatophyta</taxon>
        <taxon>Magnoliopsida</taxon>
        <taxon>eudicotyledons</taxon>
        <taxon>Gunneridae</taxon>
        <taxon>Pentapetalae</taxon>
        <taxon>rosids</taxon>
        <taxon>fabids</taxon>
        <taxon>Malpighiales</taxon>
        <taxon>Salicaceae</taxon>
        <taxon>Saliceae</taxon>
        <taxon>Salix</taxon>
    </lineage>
</organism>
<proteinExistence type="predicted"/>
<name>A0ABQ9ANQ6_9ROSI</name>
<gene>
    <name evidence="2" type="ORF">OIU77_005249</name>
</gene>
<comment type="caution">
    <text evidence="2">The sequence shown here is derived from an EMBL/GenBank/DDBJ whole genome shotgun (WGS) entry which is preliminary data.</text>
</comment>
<sequence length="150" mass="16015">MTKDDSKRFENSLLKNLDTKLGGHLSEASSEEDFTGKPGQSMVLRVLGHGAKRIDFIGRGKSAANAFRNFSEAIAAAAKNAQARTVLGTSKDNKFKSDSNKPVLKSVDILGFGTGPQLDKKLKYAEDVSSAVIFGKELLNSPTNVLTPGS</sequence>
<feature type="domain" description="Peptidase M17 leucyl aminopeptidase N-terminal" evidence="1">
    <location>
        <begin position="12"/>
        <end position="87"/>
    </location>
</feature>
<dbReference type="Pfam" id="PF02789">
    <property type="entry name" value="Peptidase_M17_N"/>
    <property type="match status" value="1"/>
</dbReference>
<dbReference type="InterPro" id="IPR008283">
    <property type="entry name" value="Peptidase_M17_N"/>
</dbReference>
<keyword evidence="3" id="KW-1185">Reference proteome</keyword>
<evidence type="ECO:0000313" key="3">
    <source>
        <dbReference type="Proteomes" id="UP001141253"/>
    </source>
</evidence>
<dbReference type="InterPro" id="IPR043472">
    <property type="entry name" value="Macro_dom-like"/>
</dbReference>
<protein>
    <recommendedName>
        <fullName evidence="1">Peptidase M17 leucyl aminopeptidase N-terminal domain-containing protein</fullName>
    </recommendedName>
</protein>
<reference evidence="2" key="2">
    <citation type="journal article" date="2023" name="Int. J. Mol. Sci.">
        <title>De Novo Assembly and Annotation of 11 Diverse Shrub Willow (Salix) Genomes Reveals Novel Gene Organization in Sex-Linked Regions.</title>
        <authorList>
            <person name="Hyden B."/>
            <person name="Feng K."/>
            <person name="Yates T.B."/>
            <person name="Jawdy S."/>
            <person name="Cereghino C."/>
            <person name="Smart L.B."/>
            <person name="Muchero W."/>
        </authorList>
    </citation>
    <scope>NUCLEOTIDE SEQUENCE</scope>
    <source>
        <tissue evidence="2">Shoot tip</tissue>
    </source>
</reference>
<dbReference type="SUPFAM" id="SSF52949">
    <property type="entry name" value="Macro domain-like"/>
    <property type="match status" value="1"/>
</dbReference>
<accession>A0ABQ9ANQ6</accession>
<evidence type="ECO:0000313" key="2">
    <source>
        <dbReference type="EMBL" id="KAJ6354607.1"/>
    </source>
</evidence>
<dbReference type="EMBL" id="JAPFFI010000017">
    <property type="protein sequence ID" value="KAJ6354607.1"/>
    <property type="molecule type" value="Genomic_DNA"/>
</dbReference>